<evidence type="ECO:0000313" key="2">
    <source>
        <dbReference type="Proteomes" id="UP000253772"/>
    </source>
</evidence>
<dbReference type="InterPro" id="IPR044855">
    <property type="entry name" value="CoA-Trfase_III_dom3_sf"/>
</dbReference>
<name>A0A2L0X1M1_9BURK</name>
<dbReference type="OrthoDB" id="5294844at2"/>
<sequence length="400" mass="42451">MGPLAGIKIIELAGIGPGPMTAMLLADLGATVLRVERQEPVELGVKRPLEFNLLLRNRQAIALDLKDPAAIELVMDLIEHADGMIEGFRPGVTERLGLGPDACLARNPRLVYGRMTGWGQTGPLAHAAGHDINYIAMSGALNAIGRKGQPPSVPLALVGDFGGGAMFLAMGMLAAIIEARNSGKGQVVDAAIVDGAVALTTAIYGLHAAGLWDRERGSNVLDSGAPYYDVYQCKCGGYVSIGAIESRFYGDLVKRLDLDAAELGDQNDKASWPRAKAAVARAFQTRSRDEWCAELEGTDVCFAPVLSFDEAPRHPHFIGRESFIEVDGVVQPAPAPRFSRTPSVTPTGPQGASAATVDNALAGWLEAPAVRAWKRRGVFGTQAMQASDPVPVKSARHKQD</sequence>
<dbReference type="PANTHER" id="PTHR48228">
    <property type="entry name" value="SUCCINYL-COA--D-CITRAMALATE COA-TRANSFERASE"/>
    <property type="match status" value="1"/>
</dbReference>
<dbReference type="GO" id="GO:0016740">
    <property type="term" value="F:transferase activity"/>
    <property type="evidence" value="ECO:0007669"/>
    <property type="project" value="UniProtKB-KW"/>
</dbReference>
<dbReference type="InterPro" id="IPR023606">
    <property type="entry name" value="CoA-Trfase_III_dom_1_sf"/>
</dbReference>
<proteinExistence type="predicted"/>
<dbReference type="InterPro" id="IPR003673">
    <property type="entry name" value="CoA-Trfase_fam_III"/>
</dbReference>
<organism evidence="1 2">
    <name type="scientific">Cupriavidus metallidurans</name>
    <dbReference type="NCBI Taxonomy" id="119219"/>
    <lineage>
        <taxon>Bacteria</taxon>
        <taxon>Pseudomonadati</taxon>
        <taxon>Pseudomonadota</taxon>
        <taxon>Betaproteobacteria</taxon>
        <taxon>Burkholderiales</taxon>
        <taxon>Burkholderiaceae</taxon>
        <taxon>Cupriavidus</taxon>
    </lineage>
</organism>
<dbReference type="Proteomes" id="UP000253772">
    <property type="component" value="Chromosome c2"/>
</dbReference>
<dbReference type="RefSeq" id="WP_017511865.1">
    <property type="nucleotide sequence ID" value="NZ_CP026544.1"/>
</dbReference>
<dbReference type="InterPro" id="IPR050509">
    <property type="entry name" value="CoA-transferase_III"/>
</dbReference>
<reference evidence="1 2" key="1">
    <citation type="submission" date="2019-03" db="EMBL/GenBank/DDBJ databases">
        <title>Comparative insights into the high quality Complete genome sequence of highly metal resistant Cupriavidus metallidurans strain BS1 isolated from a gold-copper mine.</title>
        <authorList>
            <person name="Mazhar H.S."/>
            <person name="Rensing C."/>
        </authorList>
    </citation>
    <scope>NUCLEOTIDE SEQUENCE [LARGE SCALE GENOMIC DNA]</scope>
    <source>
        <strain evidence="1 2">BS1</strain>
    </source>
</reference>
<dbReference type="AlphaFoldDB" id="A0A2L0X1M1"/>
<dbReference type="Gene3D" id="3.30.1540.10">
    <property type="entry name" value="formyl-coa transferase, domain 3"/>
    <property type="match status" value="1"/>
</dbReference>
<dbReference type="PANTHER" id="PTHR48228:SF5">
    <property type="entry name" value="ALPHA-METHYLACYL-COA RACEMASE"/>
    <property type="match status" value="1"/>
</dbReference>
<dbReference type="EMBL" id="CP037901">
    <property type="protein sequence ID" value="QBP14156.1"/>
    <property type="molecule type" value="Genomic_DNA"/>
</dbReference>
<protein>
    <submittedName>
        <fullName evidence="1">CoA transferase</fullName>
    </submittedName>
</protein>
<gene>
    <name evidence="1" type="ORF">DDF84_024235</name>
</gene>
<dbReference type="SUPFAM" id="SSF89796">
    <property type="entry name" value="CoA-transferase family III (CaiB/BaiF)"/>
    <property type="match status" value="1"/>
</dbReference>
<dbReference type="Pfam" id="PF02515">
    <property type="entry name" value="CoA_transf_3"/>
    <property type="match status" value="1"/>
</dbReference>
<evidence type="ECO:0000313" key="1">
    <source>
        <dbReference type="EMBL" id="QBP14156.1"/>
    </source>
</evidence>
<keyword evidence="1" id="KW-0808">Transferase</keyword>
<accession>A0A2L0X1M1</accession>
<dbReference type="Gene3D" id="3.40.50.10540">
    <property type="entry name" value="Crotonobetainyl-coa:carnitine coa-transferase, domain 1"/>
    <property type="match status" value="1"/>
</dbReference>